<evidence type="ECO:0000313" key="3">
    <source>
        <dbReference type="Proteomes" id="UP001396334"/>
    </source>
</evidence>
<comment type="caution">
    <text evidence="2">The sequence shown here is derived from an EMBL/GenBank/DDBJ whole genome shotgun (WGS) entry which is preliminary data.</text>
</comment>
<keyword evidence="3" id="KW-1185">Reference proteome</keyword>
<dbReference type="Proteomes" id="UP001396334">
    <property type="component" value="Unassembled WGS sequence"/>
</dbReference>
<keyword evidence="1" id="KW-0175">Coiled coil</keyword>
<proteinExistence type="predicted"/>
<protein>
    <submittedName>
        <fullName evidence="2">Uncharacterized protein</fullName>
    </submittedName>
</protein>
<organism evidence="2 3">
    <name type="scientific">Hibiscus sabdariffa</name>
    <name type="common">roselle</name>
    <dbReference type="NCBI Taxonomy" id="183260"/>
    <lineage>
        <taxon>Eukaryota</taxon>
        <taxon>Viridiplantae</taxon>
        <taxon>Streptophyta</taxon>
        <taxon>Embryophyta</taxon>
        <taxon>Tracheophyta</taxon>
        <taxon>Spermatophyta</taxon>
        <taxon>Magnoliopsida</taxon>
        <taxon>eudicotyledons</taxon>
        <taxon>Gunneridae</taxon>
        <taxon>Pentapetalae</taxon>
        <taxon>rosids</taxon>
        <taxon>malvids</taxon>
        <taxon>Malvales</taxon>
        <taxon>Malvaceae</taxon>
        <taxon>Malvoideae</taxon>
        <taxon>Hibiscus</taxon>
    </lineage>
</organism>
<accession>A0ABR2RXQ9</accession>
<name>A0ABR2RXQ9_9ROSI</name>
<evidence type="ECO:0000313" key="2">
    <source>
        <dbReference type="EMBL" id="KAK9017499.1"/>
    </source>
</evidence>
<gene>
    <name evidence="2" type="ORF">V6N11_079978</name>
</gene>
<reference evidence="2 3" key="1">
    <citation type="journal article" date="2024" name="G3 (Bethesda)">
        <title>Genome assembly of Hibiscus sabdariffa L. provides insights into metabolisms of medicinal natural products.</title>
        <authorList>
            <person name="Kim T."/>
        </authorList>
    </citation>
    <scope>NUCLEOTIDE SEQUENCE [LARGE SCALE GENOMIC DNA]</scope>
    <source>
        <strain evidence="2">TK-2024</strain>
        <tissue evidence="2">Old leaves</tissue>
    </source>
</reference>
<dbReference type="EMBL" id="JBBPBN010000020">
    <property type="protein sequence ID" value="KAK9017499.1"/>
    <property type="molecule type" value="Genomic_DNA"/>
</dbReference>
<feature type="coiled-coil region" evidence="1">
    <location>
        <begin position="128"/>
        <end position="158"/>
    </location>
</feature>
<evidence type="ECO:0000256" key="1">
    <source>
        <dbReference type="SAM" id="Coils"/>
    </source>
</evidence>
<sequence>MSMVSVMEVVFCRLLHTHCRLMIYKQGKRLIVKTRDRDNNLIWWSICHNSYRVVVRTMRVRWMLATDERANRATSARCGPYHDGLARLNVYWLEKMGGFRIRRHFSLHRFNMEGGGLIARLGMKPRVKRRAMQSLRALQVAIAEKEAQNMRIREANELWLRWIREANTWVEHLLPVIQNDPSIRDAIEKLNEKKN</sequence>